<keyword evidence="3" id="KW-0378">Hydrolase</keyword>
<dbReference type="AlphaFoldDB" id="A0A2K9LNK7"/>
<comment type="cofactor">
    <cofactor evidence="1">
        <name>Zn(2+)</name>
        <dbReference type="ChEBI" id="CHEBI:29105"/>
    </cofactor>
</comment>
<evidence type="ECO:0000256" key="3">
    <source>
        <dbReference type="ARBA" id="ARBA00022801"/>
    </source>
</evidence>
<organism evidence="6 7">
    <name type="scientific">Ketobacter alkanivorans</name>
    <dbReference type="NCBI Taxonomy" id="1917421"/>
    <lineage>
        <taxon>Bacteria</taxon>
        <taxon>Pseudomonadati</taxon>
        <taxon>Pseudomonadota</taxon>
        <taxon>Gammaproteobacteria</taxon>
        <taxon>Pseudomonadales</taxon>
        <taxon>Ketobacteraceae</taxon>
        <taxon>Ketobacter</taxon>
    </lineage>
</organism>
<keyword evidence="2" id="KW-0479">Metal-binding</keyword>
<dbReference type="InterPro" id="IPR053138">
    <property type="entry name" value="N-alpha-Ac-DABA_deacetylase"/>
</dbReference>
<evidence type="ECO:0000256" key="1">
    <source>
        <dbReference type="ARBA" id="ARBA00001947"/>
    </source>
</evidence>
<dbReference type="Gene3D" id="3.40.630.10">
    <property type="entry name" value="Zn peptidases"/>
    <property type="match status" value="1"/>
</dbReference>
<evidence type="ECO:0000313" key="7">
    <source>
        <dbReference type="Proteomes" id="UP000235116"/>
    </source>
</evidence>
<dbReference type="OrthoDB" id="9782876at2"/>
<dbReference type="GO" id="GO:0046872">
    <property type="term" value="F:metal ion binding"/>
    <property type="evidence" value="ECO:0007669"/>
    <property type="project" value="UniProtKB-KW"/>
</dbReference>
<dbReference type="GO" id="GO:0016788">
    <property type="term" value="F:hydrolase activity, acting on ester bonds"/>
    <property type="evidence" value="ECO:0007669"/>
    <property type="project" value="InterPro"/>
</dbReference>
<evidence type="ECO:0000256" key="2">
    <source>
        <dbReference type="ARBA" id="ARBA00022723"/>
    </source>
</evidence>
<dbReference type="SUPFAM" id="SSF53187">
    <property type="entry name" value="Zn-dependent exopeptidases"/>
    <property type="match status" value="1"/>
</dbReference>
<protein>
    <submittedName>
        <fullName evidence="6">Succinylglutamate desuccinylase</fullName>
    </submittedName>
</protein>
<dbReference type="CDD" id="cd06251">
    <property type="entry name" value="M14_ASTE_ASPA-like"/>
    <property type="match status" value="1"/>
</dbReference>
<evidence type="ECO:0000259" key="5">
    <source>
        <dbReference type="Pfam" id="PF24827"/>
    </source>
</evidence>
<dbReference type="RefSeq" id="WP_101895096.1">
    <property type="nucleotide sequence ID" value="NZ_CP022684.1"/>
</dbReference>
<dbReference type="PIRSF" id="PIRSF039012">
    <property type="entry name" value="ASP"/>
    <property type="match status" value="1"/>
</dbReference>
<dbReference type="Pfam" id="PF24827">
    <property type="entry name" value="AstE_AspA_cat"/>
    <property type="match status" value="1"/>
</dbReference>
<dbReference type="Proteomes" id="UP000235116">
    <property type="component" value="Chromosome"/>
</dbReference>
<dbReference type="PANTHER" id="PTHR37326:SF2">
    <property type="entry name" value="SUCCINYLGLUTAMATE DESUCCINYLASE_ASPARTOACYLASE FAMILY PROTEIN"/>
    <property type="match status" value="1"/>
</dbReference>
<evidence type="ECO:0000313" key="6">
    <source>
        <dbReference type="EMBL" id="AUM13721.1"/>
    </source>
</evidence>
<feature type="domain" description="Succinylglutamate desuccinylase/Aspartoacylase catalytic" evidence="5">
    <location>
        <begin position="49"/>
        <end position="228"/>
    </location>
</feature>
<sequence>MSRRAHSIEIFGEVVGPSCHKTFNIPIGQLYTHTDIAIPVQVVNGKSGGPVLLICAAIHGDELNGVEVVRRVLSAPWLKNLRGTLIAVPMVNVLGIIQRSRYLPDRRDLNRCFPGSEKGSLGGRIANLFVQEILSKSQYAIDLHTGAIHRSNMPQIRVHLENEQAAQLAQAFGVPLVIDAPIRDGSLRGAGDDLGIPIITYEAGEALRFDESAISAGVKGVRNVMTHLNMLPPRKTGKQKPPSFVAKSSSWVRAPADGLFRIKLQLGDRVSRGDVVGIIDGPLGGSEIPVLAPFAGIVIGNTNLPLVNEGEALLHIARFEDIDDVETVVDEFRQEFDGIY</sequence>
<dbReference type="PANTHER" id="PTHR37326">
    <property type="entry name" value="BLL3975 PROTEIN"/>
    <property type="match status" value="1"/>
</dbReference>
<dbReference type="InterPro" id="IPR043795">
    <property type="entry name" value="N-alpha-Ac-DABA-like"/>
</dbReference>
<proteinExistence type="predicted"/>
<dbReference type="InterPro" id="IPR055438">
    <property type="entry name" value="AstE_AspA_cat"/>
</dbReference>
<keyword evidence="7" id="KW-1185">Reference proteome</keyword>
<gene>
    <name evidence="6" type="ORF">Kalk_15395</name>
</gene>
<dbReference type="EMBL" id="CP022684">
    <property type="protein sequence ID" value="AUM13721.1"/>
    <property type="molecule type" value="Genomic_DNA"/>
</dbReference>
<keyword evidence="4" id="KW-0862">Zinc</keyword>
<dbReference type="GO" id="GO:0016811">
    <property type="term" value="F:hydrolase activity, acting on carbon-nitrogen (but not peptide) bonds, in linear amides"/>
    <property type="evidence" value="ECO:0007669"/>
    <property type="project" value="InterPro"/>
</dbReference>
<accession>A0A2K9LNK7</accession>
<reference evidence="7" key="1">
    <citation type="submission" date="2017-08" db="EMBL/GenBank/DDBJ databases">
        <title>Direct submision.</title>
        <authorList>
            <person name="Kim S.-J."/>
            <person name="Rhee S.-K."/>
        </authorList>
    </citation>
    <scope>NUCLEOTIDE SEQUENCE [LARGE SCALE GENOMIC DNA]</scope>
    <source>
        <strain evidence="7">GI5</strain>
    </source>
</reference>
<evidence type="ECO:0000256" key="4">
    <source>
        <dbReference type="ARBA" id="ARBA00022833"/>
    </source>
</evidence>
<dbReference type="KEGG" id="kak:Kalk_15395"/>
<name>A0A2K9LNK7_9GAMM</name>